<evidence type="ECO:0000256" key="1">
    <source>
        <dbReference type="SAM" id="MobiDB-lite"/>
    </source>
</evidence>
<feature type="region of interest" description="Disordered" evidence="1">
    <location>
        <begin position="61"/>
        <end position="113"/>
    </location>
</feature>
<keyword evidence="3" id="KW-1185">Reference proteome</keyword>
<dbReference type="Proteomes" id="UP000015241">
    <property type="component" value="Unassembled WGS sequence"/>
</dbReference>
<dbReference type="AlphaFoldDB" id="S8F1A7"/>
<gene>
    <name evidence="2" type="ORF">FOMPIDRAFT_160036</name>
</gene>
<evidence type="ECO:0000313" key="2">
    <source>
        <dbReference type="EMBL" id="EPS95620.1"/>
    </source>
</evidence>
<dbReference type="HOGENOM" id="CLU_1992689_0_0_1"/>
<dbReference type="EMBL" id="KE504204">
    <property type="protein sequence ID" value="EPS95620.1"/>
    <property type="molecule type" value="Genomic_DNA"/>
</dbReference>
<name>S8F1A7_FOMSC</name>
<protein>
    <submittedName>
        <fullName evidence="2">Uncharacterized protein</fullName>
    </submittedName>
</protein>
<dbReference type="InParanoid" id="S8F1A7"/>
<feature type="region of interest" description="Disordered" evidence="1">
    <location>
        <begin position="1"/>
        <end position="40"/>
    </location>
</feature>
<organism evidence="2 3">
    <name type="scientific">Fomitopsis schrenkii</name>
    <name type="common">Brown rot fungus</name>
    <dbReference type="NCBI Taxonomy" id="2126942"/>
    <lineage>
        <taxon>Eukaryota</taxon>
        <taxon>Fungi</taxon>
        <taxon>Dikarya</taxon>
        <taxon>Basidiomycota</taxon>
        <taxon>Agaricomycotina</taxon>
        <taxon>Agaricomycetes</taxon>
        <taxon>Polyporales</taxon>
        <taxon>Fomitopsis</taxon>
    </lineage>
</organism>
<accession>S8F1A7</accession>
<reference evidence="2 3" key="1">
    <citation type="journal article" date="2012" name="Science">
        <title>The Paleozoic origin of enzymatic lignin decomposition reconstructed from 31 fungal genomes.</title>
        <authorList>
            <person name="Floudas D."/>
            <person name="Binder M."/>
            <person name="Riley R."/>
            <person name="Barry K."/>
            <person name="Blanchette R.A."/>
            <person name="Henrissat B."/>
            <person name="Martinez A.T."/>
            <person name="Otillar R."/>
            <person name="Spatafora J.W."/>
            <person name="Yadav J.S."/>
            <person name="Aerts A."/>
            <person name="Benoit I."/>
            <person name="Boyd A."/>
            <person name="Carlson A."/>
            <person name="Copeland A."/>
            <person name="Coutinho P.M."/>
            <person name="de Vries R.P."/>
            <person name="Ferreira P."/>
            <person name="Findley K."/>
            <person name="Foster B."/>
            <person name="Gaskell J."/>
            <person name="Glotzer D."/>
            <person name="Gorecki P."/>
            <person name="Heitman J."/>
            <person name="Hesse C."/>
            <person name="Hori C."/>
            <person name="Igarashi K."/>
            <person name="Jurgens J.A."/>
            <person name="Kallen N."/>
            <person name="Kersten P."/>
            <person name="Kohler A."/>
            <person name="Kuees U."/>
            <person name="Kumar T.K.A."/>
            <person name="Kuo A."/>
            <person name="LaButti K."/>
            <person name="Larrondo L.F."/>
            <person name="Lindquist E."/>
            <person name="Ling A."/>
            <person name="Lombard V."/>
            <person name="Lucas S."/>
            <person name="Lundell T."/>
            <person name="Martin R."/>
            <person name="McLaughlin D.J."/>
            <person name="Morgenstern I."/>
            <person name="Morin E."/>
            <person name="Murat C."/>
            <person name="Nagy L.G."/>
            <person name="Nolan M."/>
            <person name="Ohm R.A."/>
            <person name="Patyshakuliyeva A."/>
            <person name="Rokas A."/>
            <person name="Ruiz-Duenas F.J."/>
            <person name="Sabat G."/>
            <person name="Salamov A."/>
            <person name="Samejima M."/>
            <person name="Schmutz J."/>
            <person name="Slot J.C."/>
            <person name="St John F."/>
            <person name="Stenlid J."/>
            <person name="Sun H."/>
            <person name="Sun S."/>
            <person name="Syed K."/>
            <person name="Tsang A."/>
            <person name="Wiebenga A."/>
            <person name="Young D."/>
            <person name="Pisabarro A."/>
            <person name="Eastwood D.C."/>
            <person name="Martin F."/>
            <person name="Cullen D."/>
            <person name="Grigoriev I.V."/>
            <person name="Hibbett D.S."/>
        </authorList>
    </citation>
    <scope>NUCLEOTIDE SEQUENCE</scope>
    <source>
        <strain evidence="3">FP-58527</strain>
    </source>
</reference>
<evidence type="ECO:0000313" key="3">
    <source>
        <dbReference type="Proteomes" id="UP000015241"/>
    </source>
</evidence>
<proteinExistence type="predicted"/>
<sequence length="125" mass="13606">MPQTTQMTSKQRRPAKATAETTAKQRLAKKTTSKEPQTTTVLPVTQYSGILTRAMKRAVSAVSGLPKRQTRSQRENESSVTAAKKSAPSRGTKRNQGRETQGADATKGRRRAVVPQKVAVLCGLR</sequence>